<comment type="caution">
    <text evidence="6">The sequence shown here is derived from an EMBL/GenBank/DDBJ whole genome shotgun (WGS) entry which is preliminary data.</text>
</comment>
<dbReference type="RefSeq" id="WP_065472233.1">
    <property type="nucleotide sequence ID" value="NZ_BNGX01000001.1"/>
</dbReference>
<proteinExistence type="inferred from homology"/>
<dbReference type="InterPro" id="IPR036165">
    <property type="entry name" value="YefM-like_sf"/>
</dbReference>
<dbReference type="AlphaFoldDB" id="A0A1D7UMV3"/>
<dbReference type="EMBL" id="SHSD01000025">
    <property type="protein sequence ID" value="TCF10134.1"/>
    <property type="molecule type" value="Genomic_DNA"/>
</dbReference>
<evidence type="ECO:0000256" key="2">
    <source>
        <dbReference type="RuleBase" id="RU362080"/>
    </source>
</evidence>
<name>A0A1D7UMV3_BIFLL</name>
<dbReference type="Pfam" id="PF02604">
    <property type="entry name" value="PhdYeFM_antitox"/>
    <property type="match status" value="1"/>
</dbReference>
<gene>
    <name evidence="3" type="ORF">MCC10008_2118</name>
    <name evidence="4" type="ORF">MCC10015_2182</name>
    <name evidence="5" type="ORF">MCC10083_1060</name>
    <name evidence="6" type="ORF">MCC10100_2057</name>
</gene>
<evidence type="ECO:0000313" key="7">
    <source>
        <dbReference type="Proteomes" id="UP000291226"/>
    </source>
</evidence>
<dbReference type="Proteomes" id="UP000291226">
    <property type="component" value="Unassembled WGS sequence"/>
</dbReference>
<accession>A0A1D7UMV3</accession>
<dbReference type="InterPro" id="IPR006442">
    <property type="entry name" value="Antitoxin_Phd/YefM"/>
</dbReference>
<dbReference type="Proteomes" id="UP000294241">
    <property type="component" value="Unassembled WGS sequence"/>
</dbReference>
<evidence type="ECO:0000313" key="4">
    <source>
        <dbReference type="EMBL" id="TCD95060.1"/>
    </source>
</evidence>
<evidence type="ECO:0000313" key="8">
    <source>
        <dbReference type="Proteomes" id="UP000292241"/>
    </source>
</evidence>
<dbReference type="SUPFAM" id="SSF143120">
    <property type="entry name" value="YefM-like"/>
    <property type="match status" value="1"/>
</dbReference>
<evidence type="ECO:0000313" key="3">
    <source>
        <dbReference type="EMBL" id="TCD81726.1"/>
    </source>
</evidence>
<reference evidence="6" key="2">
    <citation type="submission" date="2019-02" db="EMBL/GenBank/DDBJ databases">
        <authorList>
            <person name="Odamaki T."/>
        </authorList>
    </citation>
    <scope>NUCLEOTIDE SEQUENCE</scope>
    <source>
        <strain evidence="3">MCC10008</strain>
        <strain evidence="4">MCC10015</strain>
        <strain evidence="5">MCC10083</strain>
        <strain evidence="6">MCC10100</strain>
    </source>
</reference>
<dbReference type="Proteomes" id="UP000292241">
    <property type="component" value="Unassembled WGS sequence"/>
</dbReference>
<dbReference type="NCBIfam" id="TIGR01552">
    <property type="entry name" value="phd_fam"/>
    <property type="match status" value="1"/>
</dbReference>
<comment type="function">
    <text evidence="2">Antitoxin component of a type II toxin-antitoxin (TA) system.</text>
</comment>
<protein>
    <recommendedName>
        <fullName evidence="2">Antitoxin</fullName>
    </recommendedName>
</protein>
<dbReference type="EMBL" id="SHST01000039">
    <property type="protein sequence ID" value="TCF37088.1"/>
    <property type="molecule type" value="Genomic_DNA"/>
</dbReference>
<evidence type="ECO:0000256" key="1">
    <source>
        <dbReference type="ARBA" id="ARBA00009981"/>
    </source>
</evidence>
<evidence type="ECO:0000313" key="10">
    <source>
        <dbReference type="Proteomes" id="UP000294241"/>
    </source>
</evidence>
<dbReference type="EMBL" id="SHPX01000059">
    <property type="protein sequence ID" value="TCD95060.1"/>
    <property type="molecule type" value="Genomic_DNA"/>
</dbReference>
<dbReference type="Proteomes" id="UP000293441">
    <property type="component" value="Unassembled WGS sequence"/>
</dbReference>
<sequence length="102" mass="11353">MAGNITLDNLVSVSELSHGGVSKTLSRVGDNNPIVVMRNNKPAAIVISPDDYRRLTEAEEDFALYLEAEERMKKDDGTRLGMDDVFGKDYKPVDDGYVPEFE</sequence>
<evidence type="ECO:0000313" key="6">
    <source>
        <dbReference type="EMBL" id="TCF37088.1"/>
    </source>
</evidence>
<dbReference type="EMBL" id="SHPR01000055">
    <property type="protein sequence ID" value="TCD81726.1"/>
    <property type="molecule type" value="Genomic_DNA"/>
</dbReference>
<dbReference type="Gene3D" id="3.40.1620.10">
    <property type="entry name" value="YefM-like domain"/>
    <property type="match status" value="1"/>
</dbReference>
<reference evidence="7 8" key="1">
    <citation type="journal article" date="2018" name="Sci. Rep.">
        <title>Genomic diversity and distribution of Bifidobacterium longum subsp. longum across the human lifespan.</title>
        <authorList>
            <person name="Odamaki T."/>
            <person name="Bottacini F."/>
            <person name="Kato K."/>
            <person name="Mitsuyama E."/>
            <person name="Yoshida K."/>
            <person name="Horigome A."/>
            <person name="Xiao J.Z."/>
            <person name="van Sinderen D."/>
        </authorList>
    </citation>
    <scope>NUCLEOTIDE SEQUENCE [LARGE SCALE GENOMIC DNA]</scope>
    <source>
        <strain evidence="3 8">MCC10008</strain>
        <strain evidence="4 9">MCC10015</strain>
        <strain evidence="5 7">MCC10083</strain>
        <strain evidence="6 10">MCC10100</strain>
    </source>
</reference>
<evidence type="ECO:0000313" key="9">
    <source>
        <dbReference type="Proteomes" id="UP000293441"/>
    </source>
</evidence>
<evidence type="ECO:0000313" key="5">
    <source>
        <dbReference type="EMBL" id="TCF10134.1"/>
    </source>
</evidence>
<organism evidence="6 10">
    <name type="scientific">Bifidobacterium longum subsp. longum</name>
    <dbReference type="NCBI Taxonomy" id="1679"/>
    <lineage>
        <taxon>Bacteria</taxon>
        <taxon>Bacillati</taxon>
        <taxon>Actinomycetota</taxon>
        <taxon>Actinomycetes</taxon>
        <taxon>Bifidobacteriales</taxon>
        <taxon>Bifidobacteriaceae</taxon>
        <taxon>Bifidobacterium</taxon>
    </lineage>
</organism>
<comment type="similarity">
    <text evidence="1 2">Belongs to the phD/YefM antitoxin family.</text>
</comment>